<feature type="domain" description="Recombinase-like" evidence="1">
    <location>
        <begin position="34"/>
        <end position="83"/>
    </location>
</feature>
<dbReference type="Pfam" id="PF20552">
    <property type="entry name" value="HTH_62"/>
    <property type="match status" value="1"/>
</dbReference>
<name>A0A5C4L5J0_9HYPH</name>
<proteinExistence type="predicted"/>
<organism evidence="2 3">
    <name type="scientific">Methylobacterium terricola</name>
    <dbReference type="NCBI Taxonomy" id="2583531"/>
    <lineage>
        <taxon>Bacteria</taxon>
        <taxon>Pseudomonadati</taxon>
        <taxon>Pseudomonadota</taxon>
        <taxon>Alphaproteobacteria</taxon>
        <taxon>Hyphomicrobiales</taxon>
        <taxon>Methylobacteriaceae</taxon>
        <taxon>Methylobacterium</taxon>
    </lineage>
</organism>
<dbReference type="Proteomes" id="UP000305267">
    <property type="component" value="Unassembled WGS sequence"/>
</dbReference>
<keyword evidence="3" id="KW-1185">Reference proteome</keyword>
<dbReference type="EMBL" id="VDDA01000103">
    <property type="protein sequence ID" value="TNC03821.1"/>
    <property type="molecule type" value="Genomic_DNA"/>
</dbReference>
<evidence type="ECO:0000313" key="3">
    <source>
        <dbReference type="Proteomes" id="UP000305267"/>
    </source>
</evidence>
<dbReference type="InterPro" id="IPR046789">
    <property type="entry name" value="HTH_62"/>
</dbReference>
<dbReference type="RefSeq" id="WP_139040929.1">
    <property type="nucleotide sequence ID" value="NZ_VDDA01000103.1"/>
</dbReference>
<comment type="caution">
    <text evidence="2">The sequence shown here is derived from an EMBL/GenBank/DDBJ whole genome shotgun (WGS) entry which is preliminary data.</text>
</comment>
<sequence length="110" mass="11744">MLESIRGTHTVVGCMKVGIDRFADKGRETSIRVRQERARRYAADLAPTIAELQASGATTLRSVAAALNARGIPTARGGKWTPVQVSRIFAWVASGQQAGVFPPGGDPARR</sequence>
<dbReference type="OrthoDB" id="8000269at2"/>
<dbReference type="AlphaFoldDB" id="A0A5C4L5J0"/>
<evidence type="ECO:0000313" key="2">
    <source>
        <dbReference type="EMBL" id="TNC03821.1"/>
    </source>
</evidence>
<accession>A0A5C4L5J0</accession>
<evidence type="ECO:0000259" key="1">
    <source>
        <dbReference type="Pfam" id="PF20552"/>
    </source>
</evidence>
<reference evidence="2 3" key="1">
    <citation type="submission" date="2019-06" db="EMBL/GenBank/DDBJ databases">
        <title>Genome of Methylobacterium sp. 17Sr1-39.</title>
        <authorList>
            <person name="Seo T."/>
        </authorList>
    </citation>
    <scope>NUCLEOTIDE SEQUENCE [LARGE SCALE GENOMIC DNA]</scope>
    <source>
        <strain evidence="2 3">17Sr1-39</strain>
    </source>
</reference>
<protein>
    <recommendedName>
        <fullName evidence="1">Recombinase-like domain-containing protein</fullName>
    </recommendedName>
</protein>
<gene>
    <name evidence="2" type="ORF">FF100_36810</name>
</gene>